<evidence type="ECO:0000256" key="1">
    <source>
        <dbReference type="ARBA" id="ARBA00004496"/>
    </source>
</evidence>
<accession>A0ABU6K640</accession>
<proteinExistence type="predicted"/>
<dbReference type="Pfam" id="PF07167">
    <property type="entry name" value="PhaC_N"/>
    <property type="match status" value="1"/>
</dbReference>
<sequence length="593" mass="65628">MNDKTPQMSREALEGMIRNGQAFMQNFLQQMATAQANAQAAVPAAAPAAIPGFPGFPIPSLPGFDTEKLTQLQRDHLEQHARLWSSIAARKADETPAEPVVSGVAKDRRFTAPEWSASPFYDYIRQAYVLNSQYLTAMADALPIPDKHAKSRVQFFTKQYVEALSPANFAATNPEFVQRALATKGESITAGVMNMIADMEKGRISMTDDTAFEVGVNLATTAGSVIYENDVMQLIQYSPLSEKVSETPLLIVPPCINKYYILDLQPENSFVRYAVEQGLTVFLVSWRNPKAEQSTLGWDDYVGDGVLKALEVVRDIGKVAKPNVLGFCIGGTLVASALAVAYARGEDPVESVTFLTALLDFSETGEIACYIDEQAVATKEVTVGKSGLMNGRELSNIFSSLRPNDLIWNYVVDNYLRGNKPPVFDLLYWNSDSTNLPGPFAAWYLRNMYLENNLRIPGKLEMLGEKVDLGRITCPAYFMAAREDHIVPWQTSYLGRRLLSSDTTFVLGASGHIAGVVNPAAKKKRSYWTNDKSVATSGEWLDSATETAGSWWPNWIDWLKQRSGKEISARSRLGNRQYKQMEAAPGSYVKEKL</sequence>
<comment type="caution">
    <text evidence="6">The sequence shown here is derived from an EMBL/GenBank/DDBJ whole genome shotgun (WGS) entry which is preliminary data.</text>
</comment>
<dbReference type="SUPFAM" id="SSF53474">
    <property type="entry name" value="alpha/beta-Hydrolases"/>
    <property type="match status" value="1"/>
</dbReference>
<dbReference type="InterPro" id="IPR029058">
    <property type="entry name" value="AB_hydrolase_fold"/>
</dbReference>
<evidence type="ECO:0000256" key="3">
    <source>
        <dbReference type="ARBA" id="ARBA00022679"/>
    </source>
</evidence>
<dbReference type="Proteomes" id="UP001331561">
    <property type="component" value="Unassembled WGS sequence"/>
</dbReference>
<keyword evidence="7" id="KW-1185">Reference proteome</keyword>
<evidence type="ECO:0000256" key="4">
    <source>
        <dbReference type="ARBA" id="ARBA00023315"/>
    </source>
</evidence>
<keyword evidence="3" id="KW-0808">Transferase</keyword>
<organism evidence="6 7">
    <name type="scientific">Uliginosibacterium silvisoli</name>
    <dbReference type="NCBI Taxonomy" id="3114758"/>
    <lineage>
        <taxon>Bacteria</taxon>
        <taxon>Pseudomonadati</taxon>
        <taxon>Pseudomonadota</taxon>
        <taxon>Betaproteobacteria</taxon>
        <taxon>Rhodocyclales</taxon>
        <taxon>Zoogloeaceae</taxon>
        <taxon>Uliginosibacterium</taxon>
    </lineage>
</organism>
<evidence type="ECO:0000313" key="6">
    <source>
        <dbReference type="EMBL" id="MEC5387059.1"/>
    </source>
</evidence>
<dbReference type="Gene3D" id="3.40.50.1820">
    <property type="entry name" value="alpha/beta hydrolase"/>
    <property type="match status" value="1"/>
</dbReference>
<evidence type="ECO:0000259" key="5">
    <source>
        <dbReference type="Pfam" id="PF07167"/>
    </source>
</evidence>
<dbReference type="RefSeq" id="WP_327600040.1">
    <property type="nucleotide sequence ID" value="NZ_JAYXHS010000003.1"/>
</dbReference>
<dbReference type="InterPro" id="IPR010941">
    <property type="entry name" value="PhaC_N"/>
</dbReference>
<evidence type="ECO:0000256" key="2">
    <source>
        <dbReference type="ARBA" id="ARBA00022490"/>
    </source>
</evidence>
<gene>
    <name evidence="6" type="primary">phaC</name>
    <name evidence="6" type="ORF">VVD49_15125</name>
</gene>
<name>A0ABU6K640_9RHOO</name>
<evidence type="ECO:0000313" key="7">
    <source>
        <dbReference type="Proteomes" id="UP001331561"/>
    </source>
</evidence>
<dbReference type="InterPro" id="IPR051321">
    <property type="entry name" value="PHA/PHB_synthase"/>
</dbReference>
<dbReference type="NCBIfam" id="TIGR01838">
    <property type="entry name" value="PHA_synth_I"/>
    <property type="match status" value="1"/>
</dbReference>
<dbReference type="InterPro" id="IPR010963">
    <property type="entry name" value="PHA_synth_I"/>
</dbReference>
<reference evidence="6 7" key="1">
    <citation type="submission" date="2024-01" db="EMBL/GenBank/DDBJ databases">
        <title>Uliginosibacterium soil sp. nov.</title>
        <authorList>
            <person name="Lv Y."/>
        </authorList>
    </citation>
    <scope>NUCLEOTIDE SEQUENCE [LARGE SCALE GENOMIC DNA]</scope>
    <source>
        <strain evidence="6 7">H3</strain>
    </source>
</reference>
<dbReference type="EMBL" id="JAYXHS010000003">
    <property type="protein sequence ID" value="MEC5387059.1"/>
    <property type="molecule type" value="Genomic_DNA"/>
</dbReference>
<feature type="domain" description="Poly-beta-hydroxybutyrate polymerase N-terminal" evidence="5">
    <location>
        <begin position="106"/>
        <end position="274"/>
    </location>
</feature>
<dbReference type="PANTHER" id="PTHR36837:SF5">
    <property type="entry name" value="POLY-3-HYDROXYBUTYRATE SYNTHASE"/>
    <property type="match status" value="1"/>
</dbReference>
<comment type="subcellular location">
    <subcellularLocation>
        <location evidence="1">Cytoplasm</location>
    </subcellularLocation>
</comment>
<keyword evidence="2" id="KW-0963">Cytoplasm</keyword>
<keyword evidence="4" id="KW-0012">Acyltransferase</keyword>
<dbReference type="PANTHER" id="PTHR36837">
    <property type="entry name" value="POLY(3-HYDROXYALKANOATE) POLYMERASE SUBUNIT PHAC"/>
    <property type="match status" value="1"/>
</dbReference>
<protein>
    <submittedName>
        <fullName evidence="6">Class I poly(R)-hydroxyalkanoic acid synthase</fullName>
    </submittedName>
</protein>